<dbReference type="SUPFAM" id="SSF56529">
    <property type="entry name" value="FAH"/>
    <property type="match status" value="1"/>
</dbReference>
<dbReference type="InterPro" id="IPR011234">
    <property type="entry name" value="Fumarylacetoacetase-like_C"/>
</dbReference>
<dbReference type="GO" id="GO:0050163">
    <property type="term" value="F:oxaloacetate tautomerase activity"/>
    <property type="evidence" value="ECO:0007669"/>
    <property type="project" value="UniProtKB-ARBA"/>
</dbReference>
<evidence type="ECO:0000313" key="5">
    <source>
        <dbReference type="EMBL" id="KAK5637415.1"/>
    </source>
</evidence>
<comment type="caution">
    <text evidence="5">The sequence shown here is derived from an EMBL/GenBank/DDBJ whole genome shotgun (WGS) entry which is preliminary data.</text>
</comment>
<evidence type="ECO:0000256" key="2">
    <source>
        <dbReference type="ARBA" id="ARBA00022723"/>
    </source>
</evidence>
<dbReference type="Gene3D" id="3.40.50.1820">
    <property type="entry name" value="alpha/beta hydrolase"/>
    <property type="match status" value="1"/>
</dbReference>
<dbReference type="Gene3D" id="3.90.850.10">
    <property type="entry name" value="Fumarylacetoacetase-like, C-terminal domain"/>
    <property type="match status" value="1"/>
</dbReference>
<comment type="similarity">
    <text evidence="1">Belongs to the FAH family.</text>
</comment>
<keyword evidence="2" id="KW-0479">Metal-binding</keyword>
<evidence type="ECO:0000259" key="3">
    <source>
        <dbReference type="Pfam" id="PF01557"/>
    </source>
</evidence>
<dbReference type="GO" id="GO:0046872">
    <property type="term" value="F:metal ion binding"/>
    <property type="evidence" value="ECO:0007669"/>
    <property type="project" value="UniProtKB-KW"/>
</dbReference>
<dbReference type="InterPro" id="IPR036663">
    <property type="entry name" value="Fumarylacetoacetase_C_sf"/>
</dbReference>
<evidence type="ECO:0008006" key="7">
    <source>
        <dbReference type="Google" id="ProtNLM"/>
    </source>
</evidence>
<evidence type="ECO:0000259" key="4">
    <source>
        <dbReference type="Pfam" id="PF12697"/>
    </source>
</evidence>
<proteinExistence type="inferred from homology"/>
<dbReference type="PANTHER" id="PTHR11820">
    <property type="entry name" value="ACYLPYRUVASE"/>
    <property type="match status" value="1"/>
</dbReference>
<dbReference type="Pfam" id="PF01557">
    <property type="entry name" value="FAA_hydrolase"/>
    <property type="match status" value="1"/>
</dbReference>
<name>A0AAN7Z534_9PEZI</name>
<protein>
    <recommendedName>
        <fullName evidence="7">Fumarylacetoacetate hydrolase</fullName>
    </recommendedName>
</protein>
<dbReference type="AlphaFoldDB" id="A0AAN7Z534"/>
<dbReference type="SUPFAM" id="SSF53474">
    <property type="entry name" value="alpha/beta-Hydrolases"/>
    <property type="match status" value="1"/>
</dbReference>
<evidence type="ECO:0000256" key="1">
    <source>
        <dbReference type="ARBA" id="ARBA00010211"/>
    </source>
</evidence>
<dbReference type="InterPro" id="IPR029058">
    <property type="entry name" value="AB_hydrolase_fold"/>
</dbReference>
<dbReference type="EMBL" id="JAWHQM010000115">
    <property type="protein sequence ID" value="KAK5637415.1"/>
    <property type="molecule type" value="Genomic_DNA"/>
</dbReference>
<organism evidence="5 6">
    <name type="scientific">Xylaria bambusicola</name>
    <dbReference type="NCBI Taxonomy" id="326684"/>
    <lineage>
        <taxon>Eukaryota</taxon>
        <taxon>Fungi</taxon>
        <taxon>Dikarya</taxon>
        <taxon>Ascomycota</taxon>
        <taxon>Pezizomycotina</taxon>
        <taxon>Sordariomycetes</taxon>
        <taxon>Xylariomycetidae</taxon>
        <taxon>Xylariales</taxon>
        <taxon>Xylariaceae</taxon>
        <taxon>Xylaria</taxon>
    </lineage>
</organism>
<dbReference type="GO" id="GO:0006107">
    <property type="term" value="P:oxaloacetate metabolic process"/>
    <property type="evidence" value="ECO:0007669"/>
    <property type="project" value="UniProtKB-ARBA"/>
</dbReference>
<keyword evidence="6" id="KW-1185">Reference proteome</keyword>
<gene>
    <name evidence="5" type="ORF">RRF57_013127</name>
</gene>
<feature type="domain" description="Fumarylacetoacetase-like C-terminal" evidence="3">
    <location>
        <begin position="79"/>
        <end position="290"/>
    </location>
</feature>
<evidence type="ECO:0000313" key="6">
    <source>
        <dbReference type="Proteomes" id="UP001305414"/>
    </source>
</evidence>
<dbReference type="Proteomes" id="UP001305414">
    <property type="component" value="Unassembled WGS sequence"/>
</dbReference>
<feature type="domain" description="AB hydrolase-1" evidence="4">
    <location>
        <begin position="341"/>
        <end position="579"/>
    </location>
</feature>
<reference evidence="5 6" key="1">
    <citation type="submission" date="2023-10" db="EMBL/GenBank/DDBJ databases">
        <title>Draft genome sequence of Xylaria bambusicola isolate GMP-LS, the root and basal stem rot pathogen of sugarcane in Indonesia.</title>
        <authorList>
            <person name="Selvaraj P."/>
            <person name="Muralishankar V."/>
            <person name="Muruganantham S."/>
            <person name="Sp S."/>
            <person name="Haryani S."/>
            <person name="Lau K.J.X."/>
            <person name="Naqvi N.I."/>
        </authorList>
    </citation>
    <scope>NUCLEOTIDE SEQUENCE [LARGE SCALE GENOMIC DNA]</scope>
    <source>
        <strain evidence="5">GMP-LS</strain>
    </source>
</reference>
<dbReference type="Pfam" id="PF12697">
    <property type="entry name" value="Abhydrolase_6"/>
    <property type="match status" value="1"/>
</dbReference>
<dbReference type="FunFam" id="3.90.850.10:FF:000002">
    <property type="entry name" value="2-hydroxyhepta-2,4-diene-1,7-dioate isomerase"/>
    <property type="match status" value="1"/>
</dbReference>
<dbReference type="GO" id="GO:0018773">
    <property type="term" value="F:acetylpyruvate hydrolase activity"/>
    <property type="evidence" value="ECO:0007669"/>
    <property type="project" value="TreeGrafter"/>
</dbReference>
<dbReference type="PANTHER" id="PTHR11820:SF7">
    <property type="entry name" value="ACYLPYRUVASE FAHD1, MITOCHONDRIAL"/>
    <property type="match status" value="1"/>
</dbReference>
<sequence length="587" mass="62695">MAGLTNYVAFVDPETGRDRIGHLDIQQDLIQPLSFHSGTPVKNLYQVIEAGSPNAITSAGSAIPASSVKILPPLSGRDVLAVGKNYTEHAKEFNSSGYDSSDKVDLPSHPVIFTKRATSIIAHGEEIQLHEDFTSTADYEGEIGVIIGKSGFRIEHEKAWEYVWGYTIINDMTAREKQRDHKQFFLGKSADTYCPMGPIAVPKEALPQTLRVQTRVNGEPRQDATTLDLIFPIPQLLAVISQGQTLQPGDVLATGTPAGVGIGKQPPVFLKAGDEISISVTGLSTLRNKISRRNIVSSGATLPSAFEMTNSARTASTGSSPTLINGKPISYEQRGSGSESMVFVHGLGGTKEYWTPLTSTLSLSDRTSLHLYDLEGHGLSPTHPLSQITISSLALDLAAISRIAGVSSSQPTTLFAHSMGCLVALKFALDNPSLVKRLILLGPPPLSMPEAMCEAFLSRAALTRTKGMSAIVNGVISRGFSAPSITHNPVGVAAARLSLLGQDPEGYSKGCQALAGAPDLNLDLEKLDATTLIITGREDTFSTPAVCQAYKDTIHNSRLEVLDNVGHWHIFEDAVGVAKVIKEALAE</sequence>
<accession>A0AAN7Z534</accession>
<dbReference type="InterPro" id="IPR000073">
    <property type="entry name" value="AB_hydrolase_1"/>
</dbReference>